<keyword evidence="4" id="KW-1185">Reference proteome</keyword>
<dbReference type="AlphaFoldDB" id="A0A1T5A6Z2"/>
<dbReference type="EMBL" id="FUYR01000001">
    <property type="protein sequence ID" value="SKB30686.1"/>
    <property type="molecule type" value="Genomic_DNA"/>
</dbReference>
<dbReference type="RefSeq" id="WP_079700896.1">
    <property type="nucleotide sequence ID" value="NZ_FUYR01000001.1"/>
</dbReference>
<evidence type="ECO:0000313" key="4">
    <source>
        <dbReference type="Proteomes" id="UP000189981"/>
    </source>
</evidence>
<organism evidence="3 4">
    <name type="scientific">Daejeonella lutea</name>
    <dbReference type="NCBI Taxonomy" id="572036"/>
    <lineage>
        <taxon>Bacteria</taxon>
        <taxon>Pseudomonadati</taxon>
        <taxon>Bacteroidota</taxon>
        <taxon>Sphingobacteriia</taxon>
        <taxon>Sphingobacteriales</taxon>
        <taxon>Sphingobacteriaceae</taxon>
        <taxon>Daejeonella</taxon>
    </lineage>
</organism>
<evidence type="ECO:0000313" key="3">
    <source>
        <dbReference type="EMBL" id="SKB30686.1"/>
    </source>
</evidence>
<dbReference type="STRING" id="572036.SAMN05661099_0395"/>
<feature type="signal peptide" evidence="1">
    <location>
        <begin position="1"/>
        <end position="21"/>
    </location>
</feature>
<feature type="chain" id="PRO_5012142931" evidence="1">
    <location>
        <begin position="22"/>
        <end position="462"/>
    </location>
</feature>
<gene>
    <name evidence="3" type="ORF">SAMN05661099_0395</name>
</gene>
<protein>
    <submittedName>
        <fullName evidence="3">Neutral/alkaline non-lysosomal ceramidase, N-terminal</fullName>
    </submittedName>
</protein>
<dbReference type="Proteomes" id="UP000189981">
    <property type="component" value="Unassembled WGS sequence"/>
</dbReference>
<evidence type="ECO:0000256" key="1">
    <source>
        <dbReference type="SAM" id="SignalP"/>
    </source>
</evidence>
<dbReference type="InterPro" id="IPR031329">
    <property type="entry name" value="NEUT/ALK_ceramidase_N"/>
</dbReference>
<feature type="domain" description="Neutral/alkaline non-lysosomal ceramidase N-terminal" evidence="2">
    <location>
        <begin position="35"/>
        <end position="259"/>
    </location>
</feature>
<sequence>MKIPGIYLTLFLLVVSITGTAQNNKSQTTSNSSWRVGVAKVIITPKQPMPMAGFASRTHSSEGKLHELWAKALVFEDRQGKRAVMVSSDLLGFPKSISDNIKKRIKTKYSLNPDQILLNSSHTHSGPVLGEALSDIYVLDNSQREEIKKYSAALEDMIVNMVGVGIRDLEPADVFAQNGVTRFQVNRRNNNAALLSQLSELQGPNDYAVPVIKAVNAKGDLKAVAFGYACHPTVLNGYQWSGDYPGFTQLELEKAHPGTTALFFQSAGADQNPLPRNTVPLAKQYGRELAAAVERVLEEDMRKLDPLIVTTYSELQLPLQAAPSEADLIKRAATTANAYEKRWAERMLAETRSGQKMITSYPYPVQVWTLGGLPVVSLGGELVVEYAIKVKQMLGPDSFVFGYSNDVMNYIPSSTILKEGGYEGDIAHVVYGMPSKWQTGIEASIMNEIFKLANEAGVFKNK</sequence>
<evidence type="ECO:0000259" key="2">
    <source>
        <dbReference type="Pfam" id="PF04734"/>
    </source>
</evidence>
<reference evidence="4" key="1">
    <citation type="submission" date="2017-02" db="EMBL/GenBank/DDBJ databases">
        <authorList>
            <person name="Varghese N."/>
            <person name="Submissions S."/>
        </authorList>
    </citation>
    <scope>NUCLEOTIDE SEQUENCE [LARGE SCALE GENOMIC DNA]</scope>
    <source>
        <strain evidence="4">DSM 22385</strain>
    </source>
</reference>
<name>A0A1T5A6Z2_9SPHI</name>
<dbReference type="Pfam" id="PF04734">
    <property type="entry name" value="Ceramidase_alk"/>
    <property type="match status" value="1"/>
</dbReference>
<proteinExistence type="predicted"/>
<dbReference type="OrthoDB" id="2579961at2"/>
<keyword evidence="1" id="KW-0732">Signal</keyword>
<accession>A0A1T5A6Z2</accession>